<evidence type="ECO:0000313" key="3">
    <source>
        <dbReference type="Proteomes" id="UP000551758"/>
    </source>
</evidence>
<name>A0A7J7E6G1_DICBM</name>
<feature type="region of interest" description="Disordered" evidence="1">
    <location>
        <begin position="1"/>
        <end position="31"/>
    </location>
</feature>
<dbReference type="EMBL" id="JACDTQ010004021">
    <property type="protein sequence ID" value="KAF5911279.1"/>
    <property type="molecule type" value="Genomic_DNA"/>
</dbReference>
<keyword evidence="3" id="KW-1185">Reference proteome</keyword>
<proteinExistence type="predicted"/>
<accession>A0A7J7E6G1</accession>
<dbReference type="AlphaFoldDB" id="A0A7J7E6G1"/>
<sequence length="72" mass="7354">MAASSGAGAGGGGREAGGRGETDGAEVWAAGAPRRGVTVTLKGQAQVGWQRGWEWAGSVWSDEEGTEEPRPR</sequence>
<reference evidence="2 3" key="1">
    <citation type="journal article" date="2020" name="Mol. Biol. Evol.">
        <title>Interspecific Gene Flow and the Evolution of Specialization in Black and White Rhinoceros.</title>
        <authorList>
            <person name="Moodley Y."/>
            <person name="Westbury M.V."/>
            <person name="Russo I.M."/>
            <person name="Gopalakrishnan S."/>
            <person name="Rakotoarivelo A."/>
            <person name="Olsen R.A."/>
            <person name="Prost S."/>
            <person name="Tunstall T."/>
            <person name="Ryder O.A."/>
            <person name="Dalen L."/>
            <person name="Bruford M.W."/>
        </authorList>
    </citation>
    <scope>NUCLEOTIDE SEQUENCE [LARGE SCALE GENOMIC DNA]</scope>
    <source>
        <strain evidence="2">SBR-YM</strain>
        <tissue evidence="2">Skin</tissue>
    </source>
</reference>
<evidence type="ECO:0000313" key="2">
    <source>
        <dbReference type="EMBL" id="KAF5911279.1"/>
    </source>
</evidence>
<dbReference type="Proteomes" id="UP000551758">
    <property type="component" value="Unassembled WGS sequence"/>
</dbReference>
<organism evidence="2 3">
    <name type="scientific">Diceros bicornis minor</name>
    <name type="common">South-central black rhinoceros</name>
    <dbReference type="NCBI Taxonomy" id="77932"/>
    <lineage>
        <taxon>Eukaryota</taxon>
        <taxon>Metazoa</taxon>
        <taxon>Chordata</taxon>
        <taxon>Craniata</taxon>
        <taxon>Vertebrata</taxon>
        <taxon>Euteleostomi</taxon>
        <taxon>Mammalia</taxon>
        <taxon>Eutheria</taxon>
        <taxon>Laurasiatheria</taxon>
        <taxon>Perissodactyla</taxon>
        <taxon>Rhinocerotidae</taxon>
        <taxon>Diceros</taxon>
    </lineage>
</organism>
<gene>
    <name evidence="2" type="ORF">HPG69_019647</name>
</gene>
<evidence type="ECO:0000256" key="1">
    <source>
        <dbReference type="SAM" id="MobiDB-lite"/>
    </source>
</evidence>
<protein>
    <submittedName>
        <fullName evidence="2">Uncharacterized protein</fullName>
    </submittedName>
</protein>
<comment type="caution">
    <text evidence="2">The sequence shown here is derived from an EMBL/GenBank/DDBJ whole genome shotgun (WGS) entry which is preliminary data.</text>
</comment>